<keyword evidence="10" id="KW-0066">ATP synthesis</keyword>
<feature type="domain" description="ATPase F1/V1/A1 complex alpha/beta subunit nucleotide-binding" evidence="11">
    <location>
        <begin position="128"/>
        <end position="344"/>
    </location>
</feature>
<dbReference type="SUPFAM" id="SSF52540">
    <property type="entry name" value="P-loop containing nucleoside triphosphate hydrolases"/>
    <property type="match status" value="1"/>
</dbReference>
<reference evidence="13 14" key="1">
    <citation type="journal article" date="2015" name="Nature">
        <title>rRNA introns, odd ribosomes, and small enigmatic genomes across a large radiation of phyla.</title>
        <authorList>
            <person name="Brown C.T."/>
            <person name="Hug L.A."/>
            <person name="Thomas B.C."/>
            <person name="Sharon I."/>
            <person name="Castelle C.J."/>
            <person name="Singh A."/>
            <person name="Wilkins M.J."/>
            <person name="Williams K.H."/>
            <person name="Banfield J.F."/>
        </authorList>
    </citation>
    <scope>NUCLEOTIDE SEQUENCE [LARGE SCALE GENOMIC DNA]</scope>
</reference>
<evidence type="ECO:0000259" key="11">
    <source>
        <dbReference type="Pfam" id="PF00006"/>
    </source>
</evidence>
<dbReference type="AlphaFoldDB" id="A0A0G1RGS9"/>
<evidence type="ECO:0000256" key="5">
    <source>
        <dbReference type="ARBA" id="ARBA00022840"/>
    </source>
</evidence>
<evidence type="ECO:0000256" key="9">
    <source>
        <dbReference type="ARBA" id="ARBA00023196"/>
    </source>
</evidence>
<proteinExistence type="inferred from homology"/>
<dbReference type="GO" id="GO:0005524">
    <property type="term" value="F:ATP binding"/>
    <property type="evidence" value="ECO:0007669"/>
    <property type="project" value="UniProtKB-KW"/>
</dbReference>
<evidence type="ECO:0000256" key="6">
    <source>
        <dbReference type="ARBA" id="ARBA00022967"/>
    </source>
</evidence>
<dbReference type="PANTHER" id="PTHR15184">
    <property type="entry name" value="ATP SYNTHASE"/>
    <property type="match status" value="1"/>
</dbReference>
<keyword evidence="7" id="KW-0406">Ion transport</keyword>
<dbReference type="InterPro" id="IPR027417">
    <property type="entry name" value="P-loop_NTPase"/>
</dbReference>
<sequence>MAIKKQGKIVGVRGQVAEVEFGGEKPGMREILTVDGAILQVYSSSKTGTFYCYVLTGAEKLARGMGVVCTGDVLQIPVGETVLGRVMDIFGRSVDGQGELPAGKKSSIFRETVSYSELVAEAAVWETGIKAIDVFAPLVRGGKMGLFGGAGVGKTLLLTEILHNVVTLGKKDNKVSVFAGVGERTREGQELHEELKARGILPAVSLVFGPMGENAAVRYLTGLAGVTVAEYFRDELKKDVLFFMDNVFRFAQAGNELAMLMNTIPSEDGYQATLASEMAGFHERLVSTKSAGISAIEAIYIPSDDFLDHGIQSIFPYLDSVVTLSRAVYQEGRLPAIDILASGSTIINVETVGQVHYETVIMAQSMLKKAESLERMVSLVGEAELTPENQLLYRRVRKLKNFMTQSFFVAEEQTGRAGKYVPVATTVQDTHDILTGKYDQVAEEKFLYIGSAGEIKL</sequence>
<evidence type="ECO:0000256" key="7">
    <source>
        <dbReference type="ARBA" id="ARBA00023065"/>
    </source>
</evidence>
<dbReference type="STRING" id="1618358.UX80_C0035G0004"/>
<dbReference type="Gene3D" id="3.40.50.300">
    <property type="entry name" value="P-loop containing nucleotide triphosphate hydrolases"/>
    <property type="match status" value="1"/>
</dbReference>
<dbReference type="PROSITE" id="PS00152">
    <property type="entry name" value="ATPASE_ALPHA_BETA"/>
    <property type="match status" value="1"/>
</dbReference>
<dbReference type="PANTHER" id="PTHR15184:SF71">
    <property type="entry name" value="ATP SYNTHASE SUBUNIT BETA, MITOCHONDRIAL"/>
    <property type="match status" value="1"/>
</dbReference>
<dbReference type="Gene3D" id="2.40.10.170">
    <property type="match status" value="1"/>
</dbReference>
<organism evidence="13 14">
    <name type="scientific">Candidatus Amesbacteria bacterium GW2011_GWA2_47_11b</name>
    <dbReference type="NCBI Taxonomy" id="1618358"/>
    <lineage>
        <taxon>Bacteria</taxon>
        <taxon>Candidatus Amesiibacteriota</taxon>
    </lineage>
</organism>
<gene>
    <name evidence="13" type="ORF">UX80_C0035G0004</name>
</gene>
<dbReference type="SUPFAM" id="SSF47917">
    <property type="entry name" value="C-terminal domain of alpha and beta subunits of F1 ATP synthase"/>
    <property type="match status" value="1"/>
</dbReference>
<keyword evidence="6" id="KW-1278">Translocase</keyword>
<evidence type="ECO:0000256" key="3">
    <source>
        <dbReference type="ARBA" id="ARBA00022448"/>
    </source>
</evidence>
<dbReference type="InterPro" id="IPR050053">
    <property type="entry name" value="ATPase_alpha/beta_chains"/>
</dbReference>
<dbReference type="Proteomes" id="UP000034307">
    <property type="component" value="Unassembled WGS sequence"/>
</dbReference>
<keyword evidence="8" id="KW-0472">Membrane</keyword>
<dbReference type="Pfam" id="PF22919">
    <property type="entry name" value="ATP-synt_VA_C"/>
    <property type="match status" value="1"/>
</dbReference>
<protein>
    <submittedName>
        <fullName evidence="13">ATP synthase subunit beta</fullName>
    </submittedName>
</protein>
<evidence type="ECO:0000256" key="10">
    <source>
        <dbReference type="ARBA" id="ARBA00023310"/>
    </source>
</evidence>
<comment type="subcellular location">
    <subcellularLocation>
        <location evidence="1">Membrane</location>
    </subcellularLocation>
</comment>
<dbReference type="Gene3D" id="1.10.1140.10">
    <property type="entry name" value="Bovine Mitochondrial F1-atpase, Atp Synthase Beta Chain, Chain D, domain 3"/>
    <property type="match status" value="1"/>
</dbReference>
<dbReference type="InterPro" id="IPR036121">
    <property type="entry name" value="ATPase_F1/V1/A1_a/bsu_N_sf"/>
</dbReference>
<comment type="caution">
    <text evidence="13">The sequence shown here is derived from an EMBL/GenBank/DDBJ whole genome shotgun (WGS) entry which is preliminary data.</text>
</comment>
<evidence type="ECO:0000256" key="1">
    <source>
        <dbReference type="ARBA" id="ARBA00004370"/>
    </source>
</evidence>
<keyword evidence="5" id="KW-0067">ATP-binding</keyword>
<keyword evidence="9" id="KW-0139">CF(1)</keyword>
<accession>A0A0G1RGS9</accession>
<evidence type="ECO:0000313" key="14">
    <source>
        <dbReference type="Proteomes" id="UP000034307"/>
    </source>
</evidence>
<dbReference type="InterPro" id="IPR020003">
    <property type="entry name" value="ATPase_a/bsu_AS"/>
</dbReference>
<name>A0A0G1RGS9_9BACT</name>
<feature type="domain" description="ATP synthase A/B type C-terminal" evidence="12">
    <location>
        <begin position="351"/>
        <end position="414"/>
    </location>
</feature>
<dbReference type="SUPFAM" id="SSF50615">
    <property type="entry name" value="N-terminal domain of alpha and beta subunits of F1 ATP synthase"/>
    <property type="match status" value="1"/>
</dbReference>
<keyword evidence="4" id="KW-0547">Nucleotide-binding</keyword>
<dbReference type="InterPro" id="IPR055190">
    <property type="entry name" value="ATP-synt_VA_C"/>
</dbReference>
<evidence type="ECO:0000256" key="8">
    <source>
        <dbReference type="ARBA" id="ARBA00023136"/>
    </source>
</evidence>
<dbReference type="EMBL" id="LCNO01000035">
    <property type="protein sequence ID" value="KKU56529.1"/>
    <property type="molecule type" value="Genomic_DNA"/>
</dbReference>
<dbReference type="InterPro" id="IPR000194">
    <property type="entry name" value="ATPase_F1/V1/A1_a/bsu_nucl-bd"/>
</dbReference>
<evidence type="ECO:0000313" key="13">
    <source>
        <dbReference type="EMBL" id="KKU56529.1"/>
    </source>
</evidence>
<evidence type="ECO:0000256" key="2">
    <source>
        <dbReference type="ARBA" id="ARBA00008936"/>
    </source>
</evidence>
<dbReference type="InterPro" id="IPR024034">
    <property type="entry name" value="ATPase_F1/V1_b/a_C"/>
</dbReference>
<keyword evidence="3" id="KW-0813">Transport</keyword>
<dbReference type="GO" id="GO:0045259">
    <property type="term" value="C:proton-transporting ATP synthase complex"/>
    <property type="evidence" value="ECO:0007669"/>
    <property type="project" value="UniProtKB-KW"/>
</dbReference>
<evidence type="ECO:0000256" key="4">
    <source>
        <dbReference type="ARBA" id="ARBA00022741"/>
    </source>
</evidence>
<comment type="similarity">
    <text evidence="2">Belongs to the ATPase alpha/beta chains family.</text>
</comment>
<dbReference type="GO" id="GO:0046933">
    <property type="term" value="F:proton-transporting ATP synthase activity, rotational mechanism"/>
    <property type="evidence" value="ECO:0007669"/>
    <property type="project" value="TreeGrafter"/>
</dbReference>
<dbReference type="Pfam" id="PF00006">
    <property type="entry name" value="ATP-synt_ab"/>
    <property type="match status" value="1"/>
</dbReference>
<evidence type="ECO:0000259" key="12">
    <source>
        <dbReference type="Pfam" id="PF22919"/>
    </source>
</evidence>
<dbReference type="PATRIC" id="fig|1618358.3.peg.952"/>